<evidence type="ECO:0000259" key="3">
    <source>
        <dbReference type="PROSITE" id="PS50056"/>
    </source>
</evidence>
<dbReference type="InterPro" id="IPR000387">
    <property type="entry name" value="Tyr_Pase_dom"/>
</dbReference>
<feature type="domain" description="Tyrosine-protein phosphatase" evidence="2">
    <location>
        <begin position="400"/>
        <end position="669"/>
    </location>
</feature>
<feature type="compositionally biased region" description="Polar residues" evidence="1">
    <location>
        <begin position="13"/>
        <end position="26"/>
    </location>
</feature>
<feature type="region of interest" description="Disordered" evidence="1">
    <location>
        <begin position="1"/>
        <end position="202"/>
    </location>
</feature>
<feature type="compositionally biased region" description="Polar residues" evidence="1">
    <location>
        <begin position="77"/>
        <end position="89"/>
    </location>
</feature>
<evidence type="ECO:0000259" key="2">
    <source>
        <dbReference type="PROSITE" id="PS50055"/>
    </source>
</evidence>
<dbReference type="RefSeq" id="XP_032820854.1">
    <property type="nucleotide sequence ID" value="XM_032964963.1"/>
</dbReference>
<feature type="compositionally biased region" description="Polar residues" evidence="1">
    <location>
        <begin position="123"/>
        <end position="134"/>
    </location>
</feature>
<proteinExistence type="predicted"/>
<dbReference type="SMART" id="SM00404">
    <property type="entry name" value="PTPc_motif"/>
    <property type="match status" value="1"/>
</dbReference>
<dbReference type="PANTHER" id="PTHR45706:SF1">
    <property type="entry name" value="PEZ, ISOFORM A"/>
    <property type="match status" value="1"/>
</dbReference>
<dbReference type="PANTHER" id="PTHR45706">
    <property type="entry name" value="TYROSINE-PROTEIN PHOSPHATASE"/>
    <property type="match status" value="1"/>
</dbReference>
<dbReference type="InterPro" id="IPR003595">
    <property type="entry name" value="Tyr_Pase_cat"/>
</dbReference>
<feature type="domain" description="Tyrosine specific protein phosphatases" evidence="3">
    <location>
        <begin position="579"/>
        <end position="660"/>
    </location>
</feature>
<dbReference type="PRINTS" id="PR00700">
    <property type="entry name" value="PRTYPHPHTASE"/>
</dbReference>
<feature type="region of interest" description="Disordered" evidence="1">
    <location>
        <begin position="553"/>
        <end position="573"/>
    </location>
</feature>
<dbReference type="AlphaFoldDB" id="A0AAJ7TMZ4"/>
<keyword evidence="4" id="KW-1185">Reference proteome</keyword>
<evidence type="ECO:0000313" key="4">
    <source>
        <dbReference type="Proteomes" id="UP001318040"/>
    </source>
</evidence>
<feature type="compositionally biased region" description="Basic and acidic residues" evidence="1">
    <location>
        <begin position="56"/>
        <end position="76"/>
    </location>
</feature>
<gene>
    <name evidence="5" type="primary">LOC116948359</name>
</gene>
<organism evidence="4 5">
    <name type="scientific">Petromyzon marinus</name>
    <name type="common">Sea lamprey</name>
    <dbReference type="NCBI Taxonomy" id="7757"/>
    <lineage>
        <taxon>Eukaryota</taxon>
        <taxon>Metazoa</taxon>
        <taxon>Chordata</taxon>
        <taxon>Craniata</taxon>
        <taxon>Vertebrata</taxon>
        <taxon>Cyclostomata</taxon>
        <taxon>Hyperoartia</taxon>
        <taxon>Petromyzontiformes</taxon>
        <taxon>Petromyzontidae</taxon>
        <taxon>Petromyzon</taxon>
    </lineage>
</organism>
<dbReference type="SUPFAM" id="SSF52799">
    <property type="entry name" value="(Phosphotyrosine protein) phosphatases II"/>
    <property type="match status" value="1"/>
</dbReference>
<dbReference type="GO" id="GO:0004725">
    <property type="term" value="F:protein tyrosine phosphatase activity"/>
    <property type="evidence" value="ECO:0007669"/>
    <property type="project" value="InterPro"/>
</dbReference>
<feature type="compositionally biased region" description="Basic and acidic residues" evidence="1">
    <location>
        <begin position="282"/>
        <end position="291"/>
    </location>
</feature>
<dbReference type="Proteomes" id="UP001318040">
    <property type="component" value="Chromosome 33"/>
</dbReference>
<dbReference type="PROSITE" id="PS50056">
    <property type="entry name" value="TYR_PHOSPHATASE_2"/>
    <property type="match status" value="1"/>
</dbReference>
<dbReference type="PROSITE" id="PS50055">
    <property type="entry name" value="TYR_PHOSPHATASE_PTP"/>
    <property type="match status" value="1"/>
</dbReference>
<sequence>MSRQANRELLSNGPESNVTPKQQPNGPTAPHHGILKTKPRRDHAQGVDGRPLETTADCKGKGIERQGDLHPSDRSSEQVSGSNRFSQEPDTSKHSLERRGTYNISSEDAAHSNRSPGRKDRSQGSSEDLGTSDYSAGARTSRRASGNRITSAPSSGRTHPSQHSSEEHPRSSAVSSGGLGPSADDPAGHGHQPAERPEEVRPQGGIVLRRGSADGPPSTAQGSSILIPYVNVPYNTRLQQALARACVHARAAPSRIRSMRGSRSLDLLEGAAAAAAAPAEGDGDRAPRVPEFDPGARSSVRLRKWANPGRERPTSEILLPSKNIRFEKLDGVTRPKKYNTSTGDFTKPNVTSLPRMNLPGVPNFTTVSRRHTGDSPIADRGSQLAERVRRGDAAQEFGHIPWGPGERASVVDSERIRQPASSTPASAPQSPRGNVTRRATSSHVRVRVNGEMWHYIATQWPQPHTESDFWHMVWEHGVNVIAALTPVQVAGEAKPQRYWPRLGSRQRPCVYGDLAVHATFRGTTAAGGCATTGLRVTHAPSGRERNLWHLHHPEWSRGSDAGDADDGGDDDNNGAERFLEFLQELQSVRRLTGSMLPPRTPLPPTLVHCAGGDDGPTGVLILSELMVACLEQNVNADVPQVLGALRQQRPHLVPTLEHYKFVYRVLARYLGRSRLI</sequence>
<feature type="region of interest" description="Disordered" evidence="1">
    <location>
        <begin position="276"/>
        <end position="295"/>
    </location>
</feature>
<dbReference type="InterPro" id="IPR029021">
    <property type="entry name" value="Prot-tyrosine_phosphatase-like"/>
</dbReference>
<dbReference type="SMART" id="SM00194">
    <property type="entry name" value="PTPc"/>
    <property type="match status" value="1"/>
</dbReference>
<dbReference type="KEGG" id="pmrn:116948359"/>
<dbReference type="Gene3D" id="3.90.190.10">
    <property type="entry name" value="Protein tyrosine phosphatase superfamily"/>
    <property type="match status" value="1"/>
</dbReference>
<feature type="compositionally biased region" description="Basic and acidic residues" evidence="1">
    <location>
        <begin position="90"/>
        <end position="100"/>
    </location>
</feature>
<protein>
    <submittedName>
        <fullName evidence="5">Tyrosine-protein phosphatase non-receptor type 14-like</fullName>
    </submittedName>
</protein>
<evidence type="ECO:0000256" key="1">
    <source>
        <dbReference type="SAM" id="MobiDB-lite"/>
    </source>
</evidence>
<feature type="compositionally biased region" description="Polar residues" evidence="1">
    <location>
        <begin position="338"/>
        <end position="354"/>
    </location>
</feature>
<feature type="compositionally biased region" description="Polar residues" evidence="1">
    <location>
        <begin position="143"/>
        <end position="163"/>
    </location>
</feature>
<accession>A0AAJ7TMZ4</accession>
<dbReference type="Pfam" id="PF00102">
    <property type="entry name" value="Y_phosphatase"/>
    <property type="match status" value="1"/>
</dbReference>
<dbReference type="InterPro" id="IPR000242">
    <property type="entry name" value="PTP_cat"/>
</dbReference>
<name>A0AAJ7TMZ4_PETMA</name>
<feature type="region of interest" description="Disordered" evidence="1">
    <location>
        <begin position="335"/>
        <end position="441"/>
    </location>
</feature>
<evidence type="ECO:0000313" key="5">
    <source>
        <dbReference type="RefSeq" id="XP_032820854.1"/>
    </source>
</evidence>
<feature type="compositionally biased region" description="Acidic residues" evidence="1">
    <location>
        <begin position="562"/>
        <end position="573"/>
    </location>
</feature>
<feature type="compositionally biased region" description="Low complexity" evidence="1">
    <location>
        <begin position="418"/>
        <end position="431"/>
    </location>
</feature>
<reference evidence="5" key="1">
    <citation type="submission" date="2025-08" db="UniProtKB">
        <authorList>
            <consortium name="RefSeq"/>
        </authorList>
    </citation>
    <scope>IDENTIFICATION</scope>
    <source>
        <tissue evidence="5">Sperm</tissue>
    </source>
</reference>
<feature type="compositionally biased region" description="Basic and acidic residues" evidence="1">
    <location>
        <begin position="186"/>
        <end position="201"/>
    </location>
</feature>